<name>A0A9R1XSL2_LACSA</name>
<dbReference type="PANTHER" id="PTHR48463:SF1">
    <property type="entry name" value="DUF223 DOMAIN-CONTAINING PROTEIN"/>
    <property type="match status" value="1"/>
</dbReference>
<proteinExistence type="predicted"/>
<comment type="caution">
    <text evidence="1">The sequence shown here is derived from an EMBL/GenBank/DDBJ whole genome shotgun (WGS) entry which is preliminary data.</text>
</comment>
<reference evidence="1 2" key="1">
    <citation type="journal article" date="2017" name="Nat. Commun.">
        <title>Genome assembly with in vitro proximity ligation data and whole-genome triplication in lettuce.</title>
        <authorList>
            <person name="Reyes-Chin-Wo S."/>
            <person name="Wang Z."/>
            <person name="Yang X."/>
            <person name="Kozik A."/>
            <person name="Arikit S."/>
            <person name="Song C."/>
            <person name="Xia L."/>
            <person name="Froenicke L."/>
            <person name="Lavelle D.O."/>
            <person name="Truco M.J."/>
            <person name="Xia R."/>
            <person name="Zhu S."/>
            <person name="Xu C."/>
            <person name="Xu H."/>
            <person name="Xu X."/>
            <person name="Cox K."/>
            <person name="Korf I."/>
            <person name="Meyers B.C."/>
            <person name="Michelmore R.W."/>
        </authorList>
    </citation>
    <scope>NUCLEOTIDE SEQUENCE [LARGE SCALE GENOMIC DNA]</scope>
    <source>
        <strain evidence="2">cv. Salinas</strain>
        <tissue evidence="1">Seedlings</tissue>
    </source>
</reference>
<accession>A0A9R1XSL2</accession>
<dbReference type="Proteomes" id="UP000235145">
    <property type="component" value="Unassembled WGS sequence"/>
</dbReference>
<sequence>MSEDSTTISTLEYGCSGGALQGDTNQILGQKKDQGHIKSILTISNCYTISDYACVEPDEYQNWIGKEIYISVGNASSICRIPDTGIIPTTSFHFISKSQIPDYVKQAPGITIYTQLQ</sequence>
<evidence type="ECO:0000313" key="1">
    <source>
        <dbReference type="EMBL" id="KAJ0225940.1"/>
    </source>
</evidence>
<gene>
    <name evidence="1" type="ORF">LSAT_V11C100005220</name>
</gene>
<protein>
    <submittedName>
        <fullName evidence="1">Uncharacterized protein</fullName>
    </submittedName>
</protein>
<keyword evidence="2" id="KW-1185">Reference proteome</keyword>
<organism evidence="1 2">
    <name type="scientific">Lactuca sativa</name>
    <name type="common">Garden lettuce</name>
    <dbReference type="NCBI Taxonomy" id="4236"/>
    <lineage>
        <taxon>Eukaryota</taxon>
        <taxon>Viridiplantae</taxon>
        <taxon>Streptophyta</taxon>
        <taxon>Embryophyta</taxon>
        <taxon>Tracheophyta</taxon>
        <taxon>Spermatophyta</taxon>
        <taxon>Magnoliopsida</taxon>
        <taxon>eudicotyledons</taxon>
        <taxon>Gunneridae</taxon>
        <taxon>Pentapetalae</taxon>
        <taxon>asterids</taxon>
        <taxon>campanulids</taxon>
        <taxon>Asterales</taxon>
        <taxon>Asteraceae</taxon>
        <taxon>Cichorioideae</taxon>
        <taxon>Cichorieae</taxon>
        <taxon>Lactucinae</taxon>
        <taxon>Lactuca</taxon>
    </lineage>
</organism>
<dbReference type="EMBL" id="NBSK02000001">
    <property type="protein sequence ID" value="KAJ0225940.1"/>
    <property type="molecule type" value="Genomic_DNA"/>
</dbReference>
<dbReference type="AlphaFoldDB" id="A0A9R1XSL2"/>
<evidence type="ECO:0000313" key="2">
    <source>
        <dbReference type="Proteomes" id="UP000235145"/>
    </source>
</evidence>
<dbReference type="PANTHER" id="PTHR48463">
    <property type="entry name" value="DUF223 DOMAIN-CONTAINING PROTEIN"/>
    <property type="match status" value="1"/>
</dbReference>